<dbReference type="InterPro" id="IPR043132">
    <property type="entry name" value="BCAT-like_C"/>
</dbReference>
<protein>
    <recommendedName>
        <fullName evidence="3">Aminodeoxychorismate lyase</fullName>
    </recommendedName>
</protein>
<dbReference type="STRING" id="1109443.G4TEB6"/>
<evidence type="ECO:0008006" key="3">
    <source>
        <dbReference type="Google" id="ProtNLM"/>
    </source>
</evidence>
<dbReference type="OMA" id="VWLSNGV"/>
<keyword evidence="2" id="KW-1185">Reference proteome</keyword>
<sequence length="317" mass="35572">MSGRAPHTPDFGLFTSLRYDIQLLDVKENTALSGNGEPSPFYNVIFHYERLVEALDHFGWRFIDSARGEGTYPQTFEPISTTEKFRKRLEEDVNGYFAARSDIKPNTPLRLRPVLHHTAEFIIEITPTPPVTLQNLFPSSPLPSPSTLVGDSTGGSPLFNIAMPYTVVLDTQSTTPSSYTSHKTTARPHYDAARQRVGLDGAKSNQKFEFDPENTEVLVWNHERQIMEGSRTNVYFYRPLTTEPSTVAEDRKYNEDGHEWVTPTLGTGCLVGTGRRWLLGQHMVGERDVTVEEVKDGEIVLLSNGVRGVWAGKICLV</sequence>
<dbReference type="InParanoid" id="G4TEB6"/>
<name>G4TEB6_SERID</name>
<evidence type="ECO:0000313" key="1">
    <source>
        <dbReference type="EMBL" id="CCA69663.1"/>
    </source>
</evidence>
<dbReference type="InterPro" id="IPR036038">
    <property type="entry name" value="Aminotransferase-like"/>
</dbReference>
<accession>G4TEB6</accession>
<dbReference type="AlphaFoldDB" id="G4TEB6"/>
<comment type="caution">
    <text evidence="1">The sequence shown here is derived from an EMBL/GenBank/DDBJ whole genome shotgun (WGS) entry which is preliminary data.</text>
</comment>
<dbReference type="Pfam" id="PF01063">
    <property type="entry name" value="Aminotran_4"/>
    <property type="match status" value="1"/>
</dbReference>
<dbReference type="EMBL" id="CAFZ01000060">
    <property type="protein sequence ID" value="CCA69663.1"/>
    <property type="molecule type" value="Genomic_DNA"/>
</dbReference>
<proteinExistence type="predicted"/>
<evidence type="ECO:0000313" key="2">
    <source>
        <dbReference type="Proteomes" id="UP000007148"/>
    </source>
</evidence>
<dbReference type="Gene3D" id="3.20.10.10">
    <property type="entry name" value="D-amino Acid Aminotransferase, subunit A, domain 2"/>
    <property type="match status" value="1"/>
</dbReference>
<dbReference type="SUPFAM" id="SSF56752">
    <property type="entry name" value="D-aminoacid aminotransferase-like PLP-dependent enzymes"/>
    <property type="match status" value="1"/>
</dbReference>
<dbReference type="OrthoDB" id="64220at2759"/>
<dbReference type="eggNOG" id="ENOG502QQMK">
    <property type="taxonomic scope" value="Eukaryota"/>
</dbReference>
<gene>
    <name evidence="1" type="ORF">PIIN_03602</name>
</gene>
<dbReference type="HOGENOM" id="CLU_020844_6_0_1"/>
<dbReference type="InterPro" id="IPR001544">
    <property type="entry name" value="Aminotrans_IV"/>
</dbReference>
<dbReference type="GO" id="GO:0003824">
    <property type="term" value="F:catalytic activity"/>
    <property type="evidence" value="ECO:0007669"/>
    <property type="project" value="InterPro"/>
</dbReference>
<organism evidence="1 2">
    <name type="scientific">Serendipita indica (strain DSM 11827)</name>
    <name type="common">Root endophyte fungus</name>
    <name type="synonym">Piriformospora indica</name>
    <dbReference type="NCBI Taxonomy" id="1109443"/>
    <lineage>
        <taxon>Eukaryota</taxon>
        <taxon>Fungi</taxon>
        <taxon>Dikarya</taxon>
        <taxon>Basidiomycota</taxon>
        <taxon>Agaricomycotina</taxon>
        <taxon>Agaricomycetes</taxon>
        <taxon>Sebacinales</taxon>
        <taxon>Serendipitaceae</taxon>
        <taxon>Serendipita</taxon>
    </lineage>
</organism>
<dbReference type="Proteomes" id="UP000007148">
    <property type="component" value="Unassembled WGS sequence"/>
</dbReference>
<reference evidence="1 2" key="1">
    <citation type="journal article" date="2011" name="PLoS Pathog.">
        <title>Endophytic Life Strategies Decoded by Genome and Transcriptome Analyses of the Mutualistic Root Symbiont Piriformospora indica.</title>
        <authorList>
            <person name="Zuccaro A."/>
            <person name="Lahrmann U."/>
            <person name="Guldener U."/>
            <person name="Langen G."/>
            <person name="Pfiffi S."/>
            <person name="Biedenkopf D."/>
            <person name="Wong P."/>
            <person name="Samans B."/>
            <person name="Grimm C."/>
            <person name="Basiewicz M."/>
            <person name="Murat C."/>
            <person name="Martin F."/>
            <person name="Kogel K.H."/>
        </authorList>
    </citation>
    <scope>NUCLEOTIDE SEQUENCE [LARGE SCALE GENOMIC DNA]</scope>
    <source>
        <strain evidence="1 2">DSM 11827</strain>
    </source>
</reference>